<proteinExistence type="predicted"/>
<keyword evidence="1" id="KW-0732">Signal</keyword>
<gene>
    <name evidence="2" type="ORF">AVDCRST_MAG93-7711</name>
</gene>
<evidence type="ECO:0000313" key="2">
    <source>
        <dbReference type="EMBL" id="CAA9362007.1"/>
    </source>
</evidence>
<dbReference type="PROSITE" id="PS51257">
    <property type="entry name" value="PROKAR_LIPOPROTEIN"/>
    <property type="match status" value="1"/>
</dbReference>
<organism evidence="2">
    <name type="scientific">uncultured Chloroflexia bacterium</name>
    <dbReference type="NCBI Taxonomy" id="1672391"/>
    <lineage>
        <taxon>Bacteria</taxon>
        <taxon>Bacillati</taxon>
        <taxon>Chloroflexota</taxon>
        <taxon>Chloroflexia</taxon>
        <taxon>environmental samples</taxon>
    </lineage>
</organism>
<evidence type="ECO:0000256" key="1">
    <source>
        <dbReference type="SAM" id="SignalP"/>
    </source>
</evidence>
<sequence>MRNPYVYVITCLLAFVLTSCGGSGPTQDPATDVSGDWSGQLTTDIIPLPFTMSLSQRDTSLTGTLALADSPAIPISGEVVNNRIMLSSGYQDVNLEILGTVDNDTMTGVMALNLL</sequence>
<name>A0A6J4MK65_9CHLR</name>
<feature type="chain" id="PRO_5026910381" evidence="1">
    <location>
        <begin position="22"/>
        <end position="115"/>
    </location>
</feature>
<feature type="signal peptide" evidence="1">
    <location>
        <begin position="1"/>
        <end position="21"/>
    </location>
</feature>
<dbReference type="AlphaFoldDB" id="A0A6J4MK65"/>
<accession>A0A6J4MK65</accession>
<reference evidence="2" key="1">
    <citation type="submission" date="2020-02" db="EMBL/GenBank/DDBJ databases">
        <authorList>
            <person name="Meier V. D."/>
        </authorList>
    </citation>
    <scope>NUCLEOTIDE SEQUENCE</scope>
    <source>
        <strain evidence="2">AVDCRST_MAG93</strain>
    </source>
</reference>
<protein>
    <submittedName>
        <fullName evidence="2">Uncharacterized protein</fullName>
    </submittedName>
</protein>
<dbReference type="EMBL" id="CADCTR010002595">
    <property type="protein sequence ID" value="CAA9362007.1"/>
    <property type="molecule type" value="Genomic_DNA"/>
</dbReference>